<dbReference type="InterPro" id="IPR029061">
    <property type="entry name" value="THDP-binding"/>
</dbReference>
<keyword evidence="4" id="KW-0786">Thiamine pyrophosphate</keyword>
<dbReference type="Gene3D" id="3.40.50.970">
    <property type="match status" value="1"/>
</dbReference>
<gene>
    <name evidence="6" type="ORF">M972_1178</name>
</gene>
<evidence type="ECO:0000256" key="1">
    <source>
        <dbReference type="ARBA" id="ARBA00001964"/>
    </source>
</evidence>
<dbReference type="AlphaFoldDB" id="A0AB36TBU7"/>
<evidence type="ECO:0000256" key="4">
    <source>
        <dbReference type="ARBA" id="ARBA00023052"/>
    </source>
</evidence>
<proteinExistence type="predicted"/>
<comment type="cofactor">
    <cofactor evidence="1">
        <name>thiamine diphosphate</name>
        <dbReference type="ChEBI" id="CHEBI:58937"/>
    </cofactor>
</comment>
<dbReference type="SUPFAM" id="SSF52518">
    <property type="entry name" value="Thiamin diphosphate-binding fold (THDP-binding)"/>
    <property type="match status" value="1"/>
</dbReference>
<evidence type="ECO:0000256" key="2">
    <source>
        <dbReference type="ARBA" id="ARBA00022679"/>
    </source>
</evidence>
<dbReference type="PROSITE" id="PS00801">
    <property type="entry name" value="TRANSKETOLASE_1"/>
    <property type="match status" value="1"/>
</dbReference>
<dbReference type="PANTHER" id="PTHR47514">
    <property type="entry name" value="TRANSKETOLASE N-TERMINAL SECTION-RELATED"/>
    <property type="match status" value="1"/>
</dbReference>
<evidence type="ECO:0000259" key="5">
    <source>
        <dbReference type="Pfam" id="PF00456"/>
    </source>
</evidence>
<evidence type="ECO:0000313" key="6">
    <source>
        <dbReference type="EMBL" id="PFH01348.1"/>
    </source>
</evidence>
<dbReference type="GO" id="GO:0046872">
    <property type="term" value="F:metal ion binding"/>
    <property type="evidence" value="ECO:0007669"/>
    <property type="project" value="UniProtKB-KW"/>
</dbReference>
<dbReference type="Pfam" id="PF00456">
    <property type="entry name" value="Transketolase_N"/>
    <property type="match status" value="1"/>
</dbReference>
<dbReference type="EMBL" id="PDBW01000001">
    <property type="protein sequence ID" value="PFH01348.1"/>
    <property type="molecule type" value="Genomic_DNA"/>
</dbReference>
<evidence type="ECO:0000313" key="7">
    <source>
        <dbReference type="Proteomes" id="UP000223596"/>
    </source>
</evidence>
<keyword evidence="3" id="KW-0479">Metal-binding</keyword>
<organism evidence="6 7">
    <name type="scientific">Acetivibrio thermocellus AD2</name>
    <dbReference type="NCBI Taxonomy" id="1138384"/>
    <lineage>
        <taxon>Bacteria</taxon>
        <taxon>Bacillati</taxon>
        <taxon>Bacillota</taxon>
        <taxon>Clostridia</taxon>
        <taxon>Eubacteriales</taxon>
        <taxon>Oscillospiraceae</taxon>
        <taxon>Acetivibrio</taxon>
    </lineage>
</organism>
<name>A0AB36TBU7_ACETH</name>
<feature type="domain" description="Transketolase N-terminal" evidence="5">
    <location>
        <begin position="16"/>
        <end position="272"/>
    </location>
</feature>
<sequence>MKLTAEHKKRLLIQAADIRTKTAELVYHGNGGHIGGDLSEIDILTVLYDYMKHDPKNPDWDERDYFILSKGHAAEAYYVLLHEYGYIDKSDLDAFGSFQAKLGGHPTKKIKGVEANTGSLGHGLGLATGMALALKMSKKNNRVFVLTGDGELAEGSNWEAAMAASKFKLKNLTWIIDRNYLQISGNTEDIMPLENLKQKTEAFGFHTLVINGHDLDEIREALEIQDPDGRPMCIIANTIKGKGLYCAENKAEWHHKTPSAEQIEQMKRDMSMYKRSLI</sequence>
<dbReference type="RefSeq" id="WP_003513187.1">
    <property type="nucleotide sequence ID" value="NZ_CP013828.1"/>
</dbReference>
<accession>A0AB36TBU7</accession>
<dbReference type="GeneID" id="35803642"/>
<keyword evidence="2" id="KW-0808">Transferase</keyword>
<dbReference type="CDD" id="cd02012">
    <property type="entry name" value="TPP_TK"/>
    <property type="match status" value="1"/>
</dbReference>
<reference evidence="6 7" key="1">
    <citation type="submission" date="2017-09" db="EMBL/GenBank/DDBJ databases">
        <title>Evaluation of Pacific Biosciences Sequencing Technology to Finishing C. thermocellum Genome Sequences.</title>
        <authorList>
            <person name="Brown S."/>
        </authorList>
    </citation>
    <scope>NUCLEOTIDE SEQUENCE [LARGE SCALE GENOMIC DNA]</scope>
    <source>
        <strain evidence="6 7">AD2</strain>
    </source>
</reference>
<dbReference type="PANTHER" id="PTHR47514:SF2">
    <property type="entry name" value="TRANSKETOLASE"/>
    <property type="match status" value="1"/>
</dbReference>
<dbReference type="InterPro" id="IPR049557">
    <property type="entry name" value="Transketolase_CS"/>
</dbReference>
<protein>
    <submittedName>
        <fullName evidence="6">Transketolase subunit A</fullName>
    </submittedName>
</protein>
<dbReference type="Proteomes" id="UP000223596">
    <property type="component" value="Unassembled WGS sequence"/>
</dbReference>
<dbReference type="GO" id="GO:0016740">
    <property type="term" value="F:transferase activity"/>
    <property type="evidence" value="ECO:0007669"/>
    <property type="project" value="UniProtKB-KW"/>
</dbReference>
<comment type="caution">
    <text evidence="6">The sequence shown here is derived from an EMBL/GenBank/DDBJ whole genome shotgun (WGS) entry which is preliminary data.</text>
</comment>
<dbReference type="InterPro" id="IPR005474">
    <property type="entry name" value="Transketolase_N"/>
</dbReference>
<evidence type="ECO:0000256" key="3">
    <source>
        <dbReference type="ARBA" id="ARBA00022723"/>
    </source>
</evidence>